<proteinExistence type="predicted"/>
<accession>A0ABN1T7Y7</accession>
<dbReference type="Proteomes" id="UP001501072">
    <property type="component" value="Unassembled WGS sequence"/>
</dbReference>
<dbReference type="EMBL" id="BAAAHU010000092">
    <property type="protein sequence ID" value="GAA1016860.1"/>
    <property type="molecule type" value="Genomic_DNA"/>
</dbReference>
<evidence type="ECO:0000313" key="1">
    <source>
        <dbReference type="EMBL" id="GAA1016860.1"/>
    </source>
</evidence>
<protein>
    <submittedName>
        <fullName evidence="1">Uncharacterized protein</fullName>
    </submittedName>
</protein>
<gene>
    <name evidence="1" type="ORF">GCM10009564_53280</name>
</gene>
<evidence type="ECO:0000313" key="2">
    <source>
        <dbReference type="Proteomes" id="UP001501072"/>
    </source>
</evidence>
<sequence>MVCPRLNGGTAAVGLPPLDELKARTARPAIPEFRHRENDAEFLAWAEARVGADPAHLAELLDAVDNFSDGDAAA</sequence>
<keyword evidence="2" id="KW-1185">Reference proteome</keyword>
<organism evidence="1 2">
    <name type="scientific">Streptomyces thermogriseus</name>
    <dbReference type="NCBI Taxonomy" id="75292"/>
    <lineage>
        <taxon>Bacteria</taxon>
        <taxon>Bacillati</taxon>
        <taxon>Actinomycetota</taxon>
        <taxon>Actinomycetes</taxon>
        <taxon>Kitasatosporales</taxon>
        <taxon>Streptomycetaceae</taxon>
        <taxon>Streptomyces</taxon>
    </lineage>
</organism>
<comment type="caution">
    <text evidence="1">The sequence shown here is derived from an EMBL/GenBank/DDBJ whole genome shotgun (WGS) entry which is preliminary data.</text>
</comment>
<name>A0ABN1T7Y7_9ACTN</name>
<reference evidence="1 2" key="1">
    <citation type="journal article" date="2019" name="Int. J. Syst. Evol. Microbiol.">
        <title>The Global Catalogue of Microorganisms (GCM) 10K type strain sequencing project: providing services to taxonomists for standard genome sequencing and annotation.</title>
        <authorList>
            <consortium name="The Broad Institute Genomics Platform"/>
            <consortium name="The Broad Institute Genome Sequencing Center for Infectious Disease"/>
            <person name="Wu L."/>
            <person name="Ma J."/>
        </authorList>
    </citation>
    <scope>NUCLEOTIDE SEQUENCE [LARGE SCALE GENOMIC DNA]</scope>
    <source>
        <strain evidence="1 2">JCM 11269</strain>
    </source>
</reference>